<reference evidence="5 6" key="1">
    <citation type="submission" date="2019-03" db="EMBL/GenBank/DDBJ databases">
        <title>Freshwater and sediment microbial communities from various areas in North America, analyzing microbe dynamics in response to fracking.</title>
        <authorList>
            <person name="Lamendella R."/>
        </authorList>
    </citation>
    <scope>NUCLEOTIDE SEQUENCE [LARGE SCALE GENOMIC DNA]</scope>
    <source>
        <strain evidence="5 6">18_TX</strain>
    </source>
</reference>
<dbReference type="GO" id="GO:0003677">
    <property type="term" value="F:DNA binding"/>
    <property type="evidence" value="ECO:0007669"/>
    <property type="project" value="UniProtKB-KW"/>
</dbReference>
<dbReference type="CDD" id="cd17246">
    <property type="entry name" value="RMtype1_S_SonII-TRD2-CR2_like"/>
    <property type="match status" value="1"/>
</dbReference>
<gene>
    <name evidence="5" type="ORF">DEU29_103186</name>
</gene>
<sequence>MSSDLQKVAIGDVCNVGDGAHSKVKRLKRGVLYLTSKNIGNGKLIQLDKVDYISKDDFERLFPANSRSTRRPQAGDILMGIIGTFGNAYLYKESDNFGFSSSVAILRPNQEKLLPEFLYYVVSSQSFKLQHSSHNSGSVQGYTNIPTIKGLSIPLPTLETQRKIALVLKSLDEKISINQQLNQTLEQIAQAIFKSWFVDFEPVKAKINALEAGGSEEDALLAAMQAISGKNKAQLTQLQTEDPEHYNQLRTTAELFPSAMQDTELGEIPEGWSSSDIGKEVTVVGGATPSTKNPEFWDGGDIAWTSPRDLSNLTDKVLVDTQRKVTEAGLAKISSGLLPINTVLMSSRAPVGYLALTKLPVAVNQGYIAMKCEKVLSPEFTLQWCSEHMDEIKNRASGTTFAEISKKNFKVIPVIVPKKEIIDAFSKQVRPLYSKIEINIRESHSLGLIRDSLLPKLLSGSLQAHNNEVETD</sequence>
<dbReference type="PANTHER" id="PTHR30408:SF13">
    <property type="entry name" value="TYPE I RESTRICTION ENZYME HINDI SPECIFICITY SUBUNIT"/>
    <property type="match status" value="1"/>
</dbReference>
<dbReference type="InterPro" id="IPR044946">
    <property type="entry name" value="Restrct_endonuc_typeI_TRD_sf"/>
</dbReference>
<dbReference type="EMBL" id="SNXI01000003">
    <property type="protein sequence ID" value="TDP39290.1"/>
    <property type="molecule type" value="Genomic_DNA"/>
</dbReference>
<keyword evidence="6" id="KW-1185">Reference proteome</keyword>
<comment type="caution">
    <text evidence="5">The sequence shown here is derived from an EMBL/GenBank/DDBJ whole genome shotgun (WGS) entry which is preliminary data.</text>
</comment>
<comment type="similarity">
    <text evidence="1">Belongs to the type-I restriction system S methylase family.</text>
</comment>
<dbReference type="AlphaFoldDB" id="A0A4R6PM17"/>
<evidence type="ECO:0000313" key="5">
    <source>
        <dbReference type="EMBL" id="TDP39290.1"/>
    </source>
</evidence>
<proteinExistence type="inferred from homology"/>
<dbReference type="SUPFAM" id="SSF116734">
    <property type="entry name" value="DNA methylase specificity domain"/>
    <property type="match status" value="2"/>
</dbReference>
<dbReference type="Pfam" id="PF01420">
    <property type="entry name" value="Methylase_S"/>
    <property type="match status" value="2"/>
</dbReference>
<dbReference type="OrthoDB" id="9798929at2"/>
<name>A0A4R6PM17_9GAMM</name>
<dbReference type="Proteomes" id="UP000295531">
    <property type="component" value="Unassembled WGS sequence"/>
</dbReference>
<feature type="domain" description="Type I restriction modification DNA specificity" evidence="4">
    <location>
        <begin position="3"/>
        <end position="187"/>
    </location>
</feature>
<dbReference type="InterPro" id="IPR000055">
    <property type="entry name" value="Restrct_endonuc_typeI_TRD"/>
</dbReference>
<dbReference type="RefSeq" id="WP_133538998.1">
    <property type="nucleotide sequence ID" value="NZ_SNXI01000003.1"/>
</dbReference>
<dbReference type="PANTHER" id="PTHR30408">
    <property type="entry name" value="TYPE-1 RESTRICTION ENZYME ECOKI SPECIFICITY PROTEIN"/>
    <property type="match status" value="1"/>
</dbReference>
<feature type="domain" description="Type I restriction modification DNA specificity" evidence="4">
    <location>
        <begin position="269"/>
        <end position="421"/>
    </location>
</feature>
<evidence type="ECO:0000259" key="4">
    <source>
        <dbReference type="Pfam" id="PF01420"/>
    </source>
</evidence>
<evidence type="ECO:0000256" key="3">
    <source>
        <dbReference type="ARBA" id="ARBA00023125"/>
    </source>
</evidence>
<evidence type="ECO:0000313" key="6">
    <source>
        <dbReference type="Proteomes" id="UP000295531"/>
    </source>
</evidence>
<dbReference type="GO" id="GO:0009307">
    <property type="term" value="P:DNA restriction-modification system"/>
    <property type="evidence" value="ECO:0007669"/>
    <property type="project" value="UniProtKB-KW"/>
</dbReference>
<keyword evidence="3" id="KW-0238">DNA-binding</keyword>
<keyword evidence="2" id="KW-0680">Restriction system</keyword>
<evidence type="ECO:0000256" key="2">
    <source>
        <dbReference type="ARBA" id="ARBA00022747"/>
    </source>
</evidence>
<protein>
    <submittedName>
        <fullName evidence="5">Type I restriction enzyme S subunit</fullName>
    </submittedName>
</protein>
<organism evidence="5 6">
    <name type="scientific">Idiomarina aquatica</name>
    <dbReference type="NCBI Taxonomy" id="1327752"/>
    <lineage>
        <taxon>Bacteria</taxon>
        <taxon>Pseudomonadati</taxon>
        <taxon>Pseudomonadota</taxon>
        <taxon>Gammaproteobacteria</taxon>
        <taxon>Alteromonadales</taxon>
        <taxon>Idiomarinaceae</taxon>
        <taxon>Idiomarina</taxon>
    </lineage>
</organism>
<dbReference type="InterPro" id="IPR052021">
    <property type="entry name" value="Type-I_RS_S_subunit"/>
</dbReference>
<accession>A0A4R6PM17</accession>
<dbReference type="Gene3D" id="3.90.220.20">
    <property type="entry name" value="DNA methylase specificity domains"/>
    <property type="match status" value="2"/>
</dbReference>
<evidence type="ECO:0000256" key="1">
    <source>
        <dbReference type="ARBA" id="ARBA00010923"/>
    </source>
</evidence>